<dbReference type="EMBL" id="HACA01011579">
    <property type="protein sequence ID" value="CDW28940.1"/>
    <property type="molecule type" value="Transcribed_RNA"/>
</dbReference>
<evidence type="ECO:0000313" key="1">
    <source>
        <dbReference type="EMBL" id="CDW28940.1"/>
    </source>
</evidence>
<proteinExistence type="predicted"/>
<accession>A0A0K2TT19</accession>
<reference evidence="1" key="1">
    <citation type="submission" date="2014-05" db="EMBL/GenBank/DDBJ databases">
        <authorList>
            <person name="Chronopoulou M."/>
        </authorList>
    </citation>
    <scope>NUCLEOTIDE SEQUENCE</scope>
    <source>
        <tissue evidence="1">Whole organism</tissue>
    </source>
</reference>
<name>A0A0K2TT19_LEPSM</name>
<protein>
    <submittedName>
        <fullName evidence="1">Uncharacterized protein</fullName>
    </submittedName>
</protein>
<organism evidence="1">
    <name type="scientific">Lepeophtheirus salmonis</name>
    <name type="common">Salmon louse</name>
    <name type="synonym">Caligus salmonis</name>
    <dbReference type="NCBI Taxonomy" id="72036"/>
    <lineage>
        <taxon>Eukaryota</taxon>
        <taxon>Metazoa</taxon>
        <taxon>Ecdysozoa</taxon>
        <taxon>Arthropoda</taxon>
        <taxon>Crustacea</taxon>
        <taxon>Multicrustacea</taxon>
        <taxon>Hexanauplia</taxon>
        <taxon>Copepoda</taxon>
        <taxon>Siphonostomatoida</taxon>
        <taxon>Caligidae</taxon>
        <taxon>Lepeophtheirus</taxon>
    </lineage>
</organism>
<sequence>MKAICTHIFV</sequence>